<gene>
    <name evidence="1" type="ORF">E0L93_06160</name>
</gene>
<dbReference type="EMBL" id="SKBU01000012">
    <property type="protein sequence ID" value="TCJ18321.1"/>
    <property type="molecule type" value="Genomic_DNA"/>
</dbReference>
<evidence type="ECO:0000313" key="1">
    <source>
        <dbReference type="EMBL" id="TCJ18321.1"/>
    </source>
</evidence>
<dbReference type="AlphaFoldDB" id="A0A4R1BLK8"/>
<dbReference type="Proteomes" id="UP000295244">
    <property type="component" value="Unassembled WGS sequence"/>
</dbReference>
<dbReference type="OrthoDB" id="8241491at2"/>
<dbReference type="GO" id="GO:0016020">
    <property type="term" value="C:membrane"/>
    <property type="evidence" value="ECO:0007669"/>
    <property type="project" value="GOC"/>
</dbReference>
<dbReference type="InterPro" id="IPR029052">
    <property type="entry name" value="Metallo-depent_PP-like"/>
</dbReference>
<accession>A0A4R1BLK8</accession>
<dbReference type="GO" id="GO:0009245">
    <property type="term" value="P:lipid A biosynthetic process"/>
    <property type="evidence" value="ECO:0007669"/>
    <property type="project" value="TreeGrafter"/>
</dbReference>
<reference evidence="1 2" key="1">
    <citation type="submission" date="2019-03" db="EMBL/GenBank/DDBJ databases">
        <title>Whole genome sequence of a novel Rubrobacter taiwanensis strain, isolated from Yellowstone National Park.</title>
        <authorList>
            <person name="Freed S."/>
            <person name="Ramaley R.F."/>
            <person name="Kyndt J.A."/>
        </authorList>
    </citation>
    <scope>NUCLEOTIDE SEQUENCE [LARGE SCALE GENOMIC DNA]</scope>
    <source>
        <strain evidence="1 2">Yellowstone</strain>
    </source>
</reference>
<evidence type="ECO:0000313" key="2">
    <source>
        <dbReference type="Proteomes" id="UP000295244"/>
    </source>
</evidence>
<dbReference type="InterPro" id="IPR043461">
    <property type="entry name" value="LpxH-like"/>
</dbReference>
<proteinExistence type="predicted"/>
<sequence length="497" mass="57023">MGGDQEGGRKLRDDGRDIIIVSDLHLSSGYDPRTGTFDPLEDFFYDGAFGRFADHLIERSRRRPLRPVILGDFLEFLQVDPPGAHELGDTSEEASVRKLEVIARGHPGVFEALGRFVSAGNPLDILPGNHDVELFWPGVRRKLRELVARHAAGADVERGITFHPWFFYVPGVLYAEHGHQYDANNAFLRQLNPVLEKRPDRIELPLGSFFVLHWFNHIEEADPFADNVKPATRYLSWVLLNHPVRALVALRHYPRFLARTLRKAGNLDGHELKRLRDEYREEYVRPYARRLGLPERMLESLDRLAKDPTLANRDLLYRSLLRMNLPVISAPVAGPAIYRILKRYPERRPLLGFLLLTALMVWRDRELVREGWRRILRAGRSPDYLRQASEELDEHGFLFNAALRIHACLRRAGCGVPVYVMGHTHEAEQHPLERGSFPRYINSGTWTPILPDTFDLLGERERLSFVEILRGGNGSVESHLMVWNDDASRADPFLDIG</sequence>
<dbReference type="RefSeq" id="WP_132689958.1">
    <property type="nucleotide sequence ID" value="NZ_SKBU01000012.1"/>
</dbReference>
<name>A0A4R1BLK8_9ACTN</name>
<organism evidence="1 2">
    <name type="scientific">Rubrobacter taiwanensis</name>
    <dbReference type="NCBI Taxonomy" id="185139"/>
    <lineage>
        <taxon>Bacteria</taxon>
        <taxon>Bacillati</taxon>
        <taxon>Actinomycetota</taxon>
        <taxon>Rubrobacteria</taxon>
        <taxon>Rubrobacterales</taxon>
        <taxon>Rubrobacteraceae</taxon>
        <taxon>Rubrobacter</taxon>
    </lineage>
</organism>
<dbReference type="PANTHER" id="PTHR34990">
    <property type="entry name" value="UDP-2,3-DIACYLGLUCOSAMINE HYDROLASE-RELATED"/>
    <property type="match status" value="1"/>
</dbReference>
<dbReference type="SUPFAM" id="SSF56300">
    <property type="entry name" value="Metallo-dependent phosphatases"/>
    <property type="match status" value="1"/>
</dbReference>
<keyword evidence="2" id="KW-1185">Reference proteome</keyword>
<dbReference type="PANTHER" id="PTHR34990:SF2">
    <property type="entry name" value="BLL8164 PROTEIN"/>
    <property type="match status" value="1"/>
</dbReference>
<dbReference type="GO" id="GO:0008758">
    <property type="term" value="F:UDP-2,3-diacylglucosamine hydrolase activity"/>
    <property type="evidence" value="ECO:0007669"/>
    <property type="project" value="TreeGrafter"/>
</dbReference>
<comment type="caution">
    <text evidence="1">The sequence shown here is derived from an EMBL/GenBank/DDBJ whole genome shotgun (WGS) entry which is preliminary data.</text>
</comment>
<protein>
    <submittedName>
        <fullName evidence="1">Uncharacterized protein</fullName>
    </submittedName>
</protein>